<reference evidence="3 4" key="1">
    <citation type="journal article" date="2013" name="Syst. Appl. Microbiol.">
        <title>Phylogenetic position and virulence apparatus of the pear flower necrosis pathogen Erwinia piriflorinigrans CFBP 5888T as assessed by comparative genomics.</title>
        <authorList>
            <person name="Smits T.H."/>
            <person name="Rezzonico F."/>
            <person name="Lopez M.M."/>
            <person name="Blom J."/>
            <person name="Goesmann A."/>
            <person name="Frey J.E."/>
            <person name="Duffy B."/>
        </authorList>
    </citation>
    <scope>NUCLEOTIDE SEQUENCE [LARGE SCALE GENOMIC DNA]</scope>
    <source>
        <strain evidence="4">CFBP5888</strain>
    </source>
</reference>
<organism evidence="3 4">
    <name type="scientific">Erwinia piriflorinigrans CFBP 5888</name>
    <dbReference type="NCBI Taxonomy" id="1161919"/>
    <lineage>
        <taxon>Bacteria</taxon>
        <taxon>Pseudomonadati</taxon>
        <taxon>Pseudomonadota</taxon>
        <taxon>Gammaproteobacteria</taxon>
        <taxon>Enterobacterales</taxon>
        <taxon>Erwiniaceae</taxon>
        <taxon>Erwinia</taxon>
    </lineage>
</organism>
<name>V5ZCE9_9GAMM</name>
<evidence type="ECO:0000313" key="4">
    <source>
        <dbReference type="Proteomes" id="UP000018217"/>
    </source>
</evidence>
<dbReference type="SUPFAM" id="SSF53474">
    <property type="entry name" value="alpha/beta-Hydrolases"/>
    <property type="match status" value="1"/>
</dbReference>
<dbReference type="EMBL" id="CAHS01000021">
    <property type="protein sequence ID" value="CCG88624.1"/>
    <property type="molecule type" value="Genomic_DNA"/>
</dbReference>
<dbReference type="AlphaFoldDB" id="V5ZCE9"/>
<dbReference type="GO" id="GO:0008236">
    <property type="term" value="F:serine-type peptidase activity"/>
    <property type="evidence" value="ECO:0007669"/>
    <property type="project" value="InterPro"/>
</dbReference>
<evidence type="ECO:0000256" key="1">
    <source>
        <dbReference type="ARBA" id="ARBA00022801"/>
    </source>
</evidence>
<accession>V5ZCE9</accession>
<dbReference type="OrthoDB" id="31158at2"/>
<dbReference type="GO" id="GO:0006508">
    <property type="term" value="P:proteolysis"/>
    <property type="evidence" value="ECO:0007669"/>
    <property type="project" value="InterPro"/>
</dbReference>
<dbReference type="PANTHER" id="PTHR22946:SF9">
    <property type="entry name" value="POLYKETIDE TRANSFERASE AF380"/>
    <property type="match status" value="1"/>
</dbReference>
<proteinExistence type="predicted"/>
<dbReference type="RefSeq" id="WP_023656382.1">
    <property type="nucleotide sequence ID" value="NZ_CAHS01000021.1"/>
</dbReference>
<protein>
    <submittedName>
        <fullName evidence="3">Seprase</fullName>
        <ecNumber evidence="3">3.4.21.-</ecNumber>
    </submittedName>
</protein>
<keyword evidence="1 3" id="KW-0378">Hydrolase</keyword>
<dbReference type="Gene3D" id="3.40.50.1820">
    <property type="entry name" value="alpha/beta hydrolase"/>
    <property type="match status" value="1"/>
</dbReference>
<dbReference type="Pfam" id="PF00326">
    <property type="entry name" value="Peptidase_S9"/>
    <property type="match status" value="1"/>
</dbReference>
<comment type="caution">
    <text evidence="3">The sequence shown here is derived from an EMBL/GenBank/DDBJ whole genome shotgun (WGS) entry which is preliminary data.</text>
</comment>
<dbReference type="GO" id="GO:0052689">
    <property type="term" value="F:carboxylic ester hydrolase activity"/>
    <property type="evidence" value="ECO:0007669"/>
    <property type="project" value="UniProtKB-ARBA"/>
</dbReference>
<feature type="domain" description="Peptidase S9 prolyl oligopeptidase catalytic" evidence="2">
    <location>
        <begin position="87"/>
        <end position="248"/>
    </location>
</feature>
<dbReference type="InterPro" id="IPR029058">
    <property type="entry name" value="AB_hydrolase_fold"/>
</dbReference>
<dbReference type="EC" id="3.4.21.-" evidence="3"/>
<dbReference type="PANTHER" id="PTHR22946">
    <property type="entry name" value="DIENELACTONE HYDROLASE DOMAIN-CONTAINING PROTEIN-RELATED"/>
    <property type="match status" value="1"/>
</dbReference>
<dbReference type="InterPro" id="IPR050261">
    <property type="entry name" value="FrsA_esterase"/>
</dbReference>
<dbReference type="Proteomes" id="UP000018217">
    <property type="component" value="Unassembled WGS sequence"/>
</dbReference>
<gene>
    <name evidence="3" type="primary">yjfP</name>
    <name evidence="3" type="ORF">EPIR_3261</name>
</gene>
<evidence type="ECO:0000259" key="2">
    <source>
        <dbReference type="Pfam" id="PF00326"/>
    </source>
</evidence>
<dbReference type="NCBIfam" id="NF007857">
    <property type="entry name" value="PRK10566.1"/>
    <property type="match status" value="1"/>
</dbReference>
<keyword evidence="4" id="KW-1185">Reference proteome</keyword>
<dbReference type="STRING" id="1161919.EPIR_3261"/>
<evidence type="ECO:0000313" key="3">
    <source>
        <dbReference type="EMBL" id="CCG88624.1"/>
    </source>
</evidence>
<sequence length="264" mass="29047">MIELNTERFAGIECLHAYPAGKRHQALPTVLFYHGYSSSKEVYSYFAVALAQAGYRAVLPDADMHGARFDGDNHRRLAHFWEILRSNIDELPQIEQALRQQNLVEGTRLAVAGASMGGMTALGALARYPQLHSCACLMGSGYYSQLALTLFPPLVSASAEHETQLAQRLAPLVDYDVIHRLANIANRPLLVWHGDADEVVPVAESVRLEQALRCSGQDRNLTYLVEEGTGHRITPPALAAFTAFFERHLPLSGGDAQRSALALR</sequence>
<dbReference type="InterPro" id="IPR001375">
    <property type="entry name" value="Peptidase_S9_cat"/>
</dbReference>